<dbReference type="Gene3D" id="6.10.130.30">
    <property type="match status" value="1"/>
</dbReference>
<dbReference type="EMBL" id="CAKASE010000050">
    <property type="protein sequence ID" value="CAG9563801.1"/>
    <property type="molecule type" value="Genomic_DNA"/>
</dbReference>
<dbReference type="GO" id="GO:0006281">
    <property type="term" value="P:DNA repair"/>
    <property type="evidence" value="ECO:0007669"/>
    <property type="project" value="UniProtKB-KW"/>
</dbReference>
<keyword evidence="10" id="KW-1185">Reference proteome</keyword>
<sequence>MCDNDFKITPASVAVKVQSSISQDIVKELLKSSFQDSQTTLSCEALSLVTEIAKLLVMETCLRAADLANSGNEDNQVCSVINTNHILKCLPQIMLDFP</sequence>
<evidence type="ECO:0000256" key="3">
    <source>
        <dbReference type="ARBA" id="ARBA00016388"/>
    </source>
</evidence>
<evidence type="ECO:0000313" key="9">
    <source>
        <dbReference type="EMBL" id="CAG9563801.1"/>
    </source>
</evidence>
<dbReference type="GO" id="GO:0051382">
    <property type="term" value="P:kinetochore assembly"/>
    <property type="evidence" value="ECO:0007669"/>
    <property type="project" value="InterPro"/>
</dbReference>
<comment type="subcellular location">
    <subcellularLocation>
        <location evidence="1">Nucleus</location>
    </subcellularLocation>
</comment>
<dbReference type="CDD" id="cd22921">
    <property type="entry name" value="HFD_CENP-X"/>
    <property type="match status" value="1"/>
</dbReference>
<dbReference type="PANTHER" id="PTHR28680">
    <property type="entry name" value="CENTROMERE PROTEIN X"/>
    <property type="match status" value="1"/>
</dbReference>
<organism evidence="9 10">
    <name type="scientific">Danaus chrysippus</name>
    <name type="common">African queen</name>
    <dbReference type="NCBI Taxonomy" id="151541"/>
    <lineage>
        <taxon>Eukaryota</taxon>
        <taxon>Metazoa</taxon>
        <taxon>Ecdysozoa</taxon>
        <taxon>Arthropoda</taxon>
        <taxon>Hexapoda</taxon>
        <taxon>Insecta</taxon>
        <taxon>Pterygota</taxon>
        <taxon>Neoptera</taxon>
        <taxon>Endopterygota</taxon>
        <taxon>Lepidoptera</taxon>
        <taxon>Glossata</taxon>
        <taxon>Ditrysia</taxon>
        <taxon>Papilionoidea</taxon>
        <taxon>Nymphalidae</taxon>
        <taxon>Danainae</taxon>
        <taxon>Danaini</taxon>
        <taxon>Danaina</taxon>
        <taxon>Danaus</taxon>
        <taxon>Anosia</taxon>
    </lineage>
</organism>
<comment type="subunit">
    <text evidence="8">Heterodimer with CENPX, sometimes called MHF; this interaction stabilizes both partners. MHF heterodimers can assemble to form tetrameric structures. MHF also coassemble with CENPT-CENPW heterodimers at centromeres to form the tetrameric CENP-T-W-S-X complex. Forms a discrete complex with FANCM and CENPX, called FANCM-MHF; this interaction, probably mediated by direct binding between CENPS and FANCM, leads to synergistic activation of double-stranded DNA binding and strongly stimulates FANCM-mediated DNA remodeling. Recruited by FANCM to the Fanconi anemia (FA) core complex, which consists of CENPS, CENPX, FANCA, FANCB, FANCC, FANCE, FANCF, FANCG, FANCL, FANCM, FAAP24 and FAAP100. The FA core complex associates with Bloom syndrome (BLM) complex, which consists of at least BLM, DNA topoisomerase 3-alpha (TOP3A), RMI1/BLAP75, RPA1/RPA70 and RPA2/RPA32. The super complex between FA and BLM is called BRAFT.</text>
</comment>
<evidence type="ECO:0000256" key="5">
    <source>
        <dbReference type="ARBA" id="ARBA00023125"/>
    </source>
</evidence>
<comment type="similarity">
    <text evidence="2">Belongs to the CENP-X/MHF2 family.</text>
</comment>
<evidence type="ECO:0000256" key="4">
    <source>
        <dbReference type="ARBA" id="ARBA00022763"/>
    </source>
</evidence>
<keyword evidence="4" id="KW-0227">DNA damage</keyword>
<dbReference type="Proteomes" id="UP000789524">
    <property type="component" value="Unassembled WGS sequence"/>
</dbReference>
<evidence type="ECO:0000256" key="6">
    <source>
        <dbReference type="ARBA" id="ARBA00023204"/>
    </source>
</evidence>
<reference evidence="9" key="1">
    <citation type="submission" date="2021-09" db="EMBL/GenBank/DDBJ databases">
        <authorList>
            <person name="Martin H S."/>
        </authorList>
    </citation>
    <scope>NUCLEOTIDE SEQUENCE</scope>
</reference>
<dbReference type="Pfam" id="PF09415">
    <property type="entry name" value="CENP-X"/>
    <property type="match status" value="1"/>
</dbReference>
<evidence type="ECO:0000256" key="2">
    <source>
        <dbReference type="ARBA" id="ARBA00009359"/>
    </source>
</evidence>
<name>A0A8J2QJ25_9NEOP</name>
<dbReference type="GO" id="GO:0071821">
    <property type="term" value="C:FANCM-MHF complex"/>
    <property type="evidence" value="ECO:0007669"/>
    <property type="project" value="TreeGrafter"/>
</dbReference>
<evidence type="ECO:0000256" key="7">
    <source>
        <dbReference type="ARBA" id="ARBA00023242"/>
    </source>
</evidence>
<evidence type="ECO:0000313" key="10">
    <source>
        <dbReference type="Proteomes" id="UP000789524"/>
    </source>
</evidence>
<accession>A0A8J2QJ25</accession>
<keyword evidence="7" id="KW-0539">Nucleus</keyword>
<dbReference type="GO" id="GO:0031297">
    <property type="term" value="P:replication fork processing"/>
    <property type="evidence" value="ECO:0007669"/>
    <property type="project" value="TreeGrafter"/>
</dbReference>
<evidence type="ECO:0000256" key="8">
    <source>
        <dbReference type="ARBA" id="ARBA00047146"/>
    </source>
</evidence>
<protein>
    <recommendedName>
        <fullName evidence="3">Centromere protein X</fullName>
    </recommendedName>
</protein>
<dbReference type="GO" id="GO:0000712">
    <property type="term" value="P:resolution of meiotic recombination intermediates"/>
    <property type="evidence" value="ECO:0007669"/>
    <property type="project" value="TreeGrafter"/>
</dbReference>
<comment type="caution">
    <text evidence="9">The sequence shown here is derived from an EMBL/GenBank/DDBJ whole genome shotgun (WGS) entry which is preliminary data.</text>
</comment>
<keyword evidence="5" id="KW-0238">DNA-binding</keyword>
<dbReference type="InterPro" id="IPR018552">
    <property type="entry name" value="CENP-X"/>
</dbReference>
<dbReference type="OrthoDB" id="2500381at2759"/>
<proteinExistence type="inferred from homology"/>
<dbReference type="AlphaFoldDB" id="A0A8J2QJ25"/>
<evidence type="ECO:0000256" key="1">
    <source>
        <dbReference type="ARBA" id="ARBA00004123"/>
    </source>
</evidence>
<dbReference type="PANTHER" id="PTHR28680:SF1">
    <property type="entry name" value="CENTROMERE PROTEIN X"/>
    <property type="match status" value="1"/>
</dbReference>
<keyword evidence="6" id="KW-0234">DNA repair</keyword>
<gene>
    <name evidence="9" type="ORF">DCHRY22_LOCUS4894</name>
</gene>
<dbReference type="GO" id="GO:0003677">
    <property type="term" value="F:DNA binding"/>
    <property type="evidence" value="ECO:0007669"/>
    <property type="project" value="UniProtKB-KW"/>
</dbReference>